<evidence type="ECO:0000259" key="3">
    <source>
        <dbReference type="PROSITE" id="PS51668"/>
    </source>
</evidence>
<dbReference type="PANTHER" id="PTHR12818:SF0">
    <property type="entry name" value="TRNA (ADENINE(37)-N6)-METHYLTRANSFERASE"/>
    <property type="match status" value="1"/>
</dbReference>
<evidence type="ECO:0000256" key="1">
    <source>
        <dbReference type="ARBA" id="ARBA00022691"/>
    </source>
</evidence>
<dbReference type="Pfam" id="PF01980">
    <property type="entry name" value="TrmO_N"/>
    <property type="match status" value="1"/>
</dbReference>
<feature type="domain" description="TsaA-like" evidence="3">
    <location>
        <begin position="9"/>
        <end position="142"/>
    </location>
</feature>
<dbReference type="CDD" id="cd09281">
    <property type="entry name" value="UPF0066"/>
    <property type="match status" value="1"/>
</dbReference>
<organism evidence="4 5">
    <name type="scientific">Actinoplanes ianthinogenes</name>
    <dbReference type="NCBI Taxonomy" id="122358"/>
    <lineage>
        <taxon>Bacteria</taxon>
        <taxon>Bacillati</taxon>
        <taxon>Actinomycetota</taxon>
        <taxon>Actinomycetes</taxon>
        <taxon>Micromonosporales</taxon>
        <taxon>Micromonosporaceae</taxon>
        <taxon>Actinoplanes</taxon>
    </lineage>
</organism>
<gene>
    <name evidence="4" type="ORF">Aiant_47880</name>
</gene>
<protein>
    <submittedName>
        <fullName evidence="4">tRNA (N6-threonylcarbamoyladenosine(37)-N6)-methyltransferase TrmO</fullName>
    </submittedName>
</protein>
<evidence type="ECO:0000256" key="2">
    <source>
        <dbReference type="ARBA" id="ARBA00033753"/>
    </source>
</evidence>
<dbReference type="InterPro" id="IPR036414">
    <property type="entry name" value="YaeB_N_sf"/>
</dbReference>
<name>A0ABM7LXS4_9ACTN</name>
<dbReference type="EMBL" id="AP023356">
    <property type="protein sequence ID" value="BCJ44131.1"/>
    <property type="molecule type" value="Genomic_DNA"/>
</dbReference>
<dbReference type="InterPro" id="IPR036413">
    <property type="entry name" value="YaeB-like_sf"/>
</dbReference>
<dbReference type="InterPro" id="IPR040372">
    <property type="entry name" value="YaeB-like"/>
</dbReference>
<dbReference type="PROSITE" id="PS51668">
    <property type="entry name" value="TSAA_2"/>
    <property type="match status" value="1"/>
</dbReference>
<proteinExistence type="inferred from homology"/>
<reference evidence="4 5" key="1">
    <citation type="submission" date="2020-08" db="EMBL/GenBank/DDBJ databases">
        <title>Whole genome shotgun sequence of Actinoplanes ianthinogenes NBRC 13996.</title>
        <authorList>
            <person name="Komaki H."/>
            <person name="Tamura T."/>
        </authorList>
    </citation>
    <scope>NUCLEOTIDE SEQUENCE [LARGE SCALE GENOMIC DNA]</scope>
    <source>
        <strain evidence="4 5">NBRC 13996</strain>
    </source>
</reference>
<accession>A0ABM7LXS4</accession>
<evidence type="ECO:0000313" key="4">
    <source>
        <dbReference type="EMBL" id="BCJ44131.1"/>
    </source>
</evidence>
<keyword evidence="1" id="KW-0949">S-adenosyl-L-methionine</keyword>
<dbReference type="PANTHER" id="PTHR12818">
    <property type="entry name" value="TRNA (ADENINE(37)-N6)-METHYLTRANSFERASE"/>
    <property type="match status" value="1"/>
</dbReference>
<dbReference type="RefSeq" id="WP_189329054.1">
    <property type="nucleotide sequence ID" value="NZ_AP023356.1"/>
</dbReference>
<dbReference type="Proteomes" id="UP000676967">
    <property type="component" value="Chromosome"/>
</dbReference>
<dbReference type="InterPro" id="IPR023370">
    <property type="entry name" value="TrmO-like_N"/>
</dbReference>
<sequence>MTPQARYSVEPIGFVRSPRAVPDDDFWGRVTAVIELDDTQLTPEAVTGIGDFSHLEVIFRFHLCDPDEVLRGARPPRNRPDLAPVGVLAHRIKERPNNLGVSRCELVAVEGLRLHVRGLDAIDGTPVLDVKPFLSAMVPPAGAVREPAWVPDVMRSYYR</sequence>
<dbReference type="Gene3D" id="2.40.30.70">
    <property type="entry name" value="YaeB-like"/>
    <property type="match status" value="1"/>
</dbReference>
<evidence type="ECO:0000313" key="5">
    <source>
        <dbReference type="Proteomes" id="UP000676967"/>
    </source>
</evidence>
<dbReference type="SUPFAM" id="SSF118196">
    <property type="entry name" value="YaeB-like"/>
    <property type="match status" value="1"/>
</dbReference>
<keyword evidence="5" id="KW-1185">Reference proteome</keyword>
<comment type="similarity">
    <text evidence="2">Belongs to the tRNA methyltransferase O family.</text>
</comment>